<gene>
    <name evidence="6" type="ORF">SAMN05444581_10686</name>
</gene>
<dbReference type="PANTHER" id="PTHR30055:SF151">
    <property type="entry name" value="TRANSCRIPTIONAL REGULATORY PROTEIN"/>
    <property type="match status" value="1"/>
</dbReference>
<accession>A0A1I3YPR4</accession>
<dbReference type="Gene3D" id="1.10.357.10">
    <property type="entry name" value="Tetracycline Repressor, domain 2"/>
    <property type="match status" value="1"/>
</dbReference>
<feature type="domain" description="HTH tetR-type" evidence="5">
    <location>
        <begin position="9"/>
        <end position="69"/>
    </location>
</feature>
<dbReference type="EMBL" id="FOSN01000006">
    <property type="protein sequence ID" value="SFK33775.1"/>
    <property type="molecule type" value="Genomic_DNA"/>
</dbReference>
<dbReference type="RefSeq" id="WP_091681065.1">
    <property type="nucleotide sequence ID" value="NZ_FOSN01000006.1"/>
</dbReference>
<organism evidence="6 7">
    <name type="scientific">Methylocapsa palsarum</name>
    <dbReference type="NCBI Taxonomy" id="1612308"/>
    <lineage>
        <taxon>Bacteria</taxon>
        <taxon>Pseudomonadati</taxon>
        <taxon>Pseudomonadota</taxon>
        <taxon>Alphaproteobacteria</taxon>
        <taxon>Hyphomicrobiales</taxon>
        <taxon>Beijerinckiaceae</taxon>
        <taxon>Methylocapsa</taxon>
    </lineage>
</organism>
<dbReference type="STRING" id="1612308.SAMN05444581_10686"/>
<dbReference type="Proteomes" id="UP000198755">
    <property type="component" value="Unassembled WGS sequence"/>
</dbReference>
<sequence length="195" mass="21967">MANVGLKNSDTFSDILDVAEHLFRQIGHQKTTVADIARELHMSPANIYRFFTTKGEINEAVAGRLLAEVETGIRKIANSPRSAGVRLREVILKVEKLNSDRFRSDRKLHDLLERTYNERWPIMDTHLEAVDRELVHIVSGGMTAGEFRQGVPQTAAILVRNACLRFLHPRFVVECAEDPEPTADQMVDFCLSALA</sequence>
<reference evidence="6 7" key="1">
    <citation type="submission" date="2016-10" db="EMBL/GenBank/DDBJ databases">
        <authorList>
            <person name="de Groot N.N."/>
        </authorList>
    </citation>
    <scope>NUCLEOTIDE SEQUENCE [LARGE SCALE GENOMIC DNA]</scope>
    <source>
        <strain evidence="6 7">NE2</strain>
    </source>
</reference>
<dbReference type="GO" id="GO:0003700">
    <property type="term" value="F:DNA-binding transcription factor activity"/>
    <property type="evidence" value="ECO:0007669"/>
    <property type="project" value="TreeGrafter"/>
</dbReference>
<dbReference type="AlphaFoldDB" id="A0A1I3YPR4"/>
<evidence type="ECO:0000256" key="4">
    <source>
        <dbReference type="PROSITE-ProRule" id="PRU00335"/>
    </source>
</evidence>
<feature type="DNA-binding region" description="H-T-H motif" evidence="4">
    <location>
        <begin position="32"/>
        <end position="51"/>
    </location>
</feature>
<evidence type="ECO:0000259" key="5">
    <source>
        <dbReference type="PROSITE" id="PS50977"/>
    </source>
</evidence>
<dbReference type="SUPFAM" id="SSF48498">
    <property type="entry name" value="Tetracyclin repressor-like, C-terminal domain"/>
    <property type="match status" value="1"/>
</dbReference>
<dbReference type="Pfam" id="PF00440">
    <property type="entry name" value="TetR_N"/>
    <property type="match status" value="1"/>
</dbReference>
<evidence type="ECO:0000313" key="6">
    <source>
        <dbReference type="EMBL" id="SFK33775.1"/>
    </source>
</evidence>
<proteinExistence type="predicted"/>
<keyword evidence="3" id="KW-0804">Transcription</keyword>
<dbReference type="InterPro" id="IPR009057">
    <property type="entry name" value="Homeodomain-like_sf"/>
</dbReference>
<keyword evidence="7" id="KW-1185">Reference proteome</keyword>
<evidence type="ECO:0000256" key="2">
    <source>
        <dbReference type="ARBA" id="ARBA00023125"/>
    </source>
</evidence>
<dbReference type="PROSITE" id="PS50977">
    <property type="entry name" value="HTH_TETR_2"/>
    <property type="match status" value="1"/>
</dbReference>
<evidence type="ECO:0000256" key="3">
    <source>
        <dbReference type="ARBA" id="ARBA00023163"/>
    </source>
</evidence>
<keyword evidence="1" id="KW-0805">Transcription regulation</keyword>
<dbReference type="InterPro" id="IPR001647">
    <property type="entry name" value="HTH_TetR"/>
</dbReference>
<evidence type="ECO:0000256" key="1">
    <source>
        <dbReference type="ARBA" id="ARBA00023015"/>
    </source>
</evidence>
<dbReference type="InterPro" id="IPR041478">
    <property type="entry name" value="TetR_C_27"/>
</dbReference>
<dbReference type="GO" id="GO:0000976">
    <property type="term" value="F:transcription cis-regulatory region binding"/>
    <property type="evidence" value="ECO:0007669"/>
    <property type="project" value="TreeGrafter"/>
</dbReference>
<name>A0A1I3YPR4_9HYPH</name>
<protein>
    <submittedName>
        <fullName evidence="6">DNA-binding transcriptional regulator, AcrR family</fullName>
    </submittedName>
</protein>
<dbReference type="PANTHER" id="PTHR30055">
    <property type="entry name" value="HTH-TYPE TRANSCRIPTIONAL REGULATOR RUTR"/>
    <property type="match status" value="1"/>
</dbReference>
<dbReference type="InterPro" id="IPR050109">
    <property type="entry name" value="HTH-type_TetR-like_transc_reg"/>
</dbReference>
<evidence type="ECO:0000313" key="7">
    <source>
        <dbReference type="Proteomes" id="UP000198755"/>
    </source>
</evidence>
<dbReference type="OrthoDB" id="9802802at2"/>
<dbReference type="Pfam" id="PF17935">
    <property type="entry name" value="TetR_C_27"/>
    <property type="match status" value="1"/>
</dbReference>
<keyword evidence="2 4" id="KW-0238">DNA-binding</keyword>
<dbReference type="SUPFAM" id="SSF46689">
    <property type="entry name" value="Homeodomain-like"/>
    <property type="match status" value="1"/>
</dbReference>
<dbReference type="InterPro" id="IPR036271">
    <property type="entry name" value="Tet_transcr_reg_TetR-rel_C_sf"/>
</dbReference>